<reference evidence="3" key="2">
    <citation type="journal article" date="2009" name="Fungal Genet. Biol.">
        <title>The 2008 update of the Aspergillus nidulans genome annotation: a community effort.</title>
        <authorList>
            <person name="Wortman J.R."/>
            <person name="Gilsenan J.M."/>
            <person name="Joardar V."/>
            <person name="Deegan J."/>
            <person name="Clutterbuck J."/>
            <person name="Andersen M.R."/>
            <person name="Archer D."/>
            <person name="Bencina M."/>
            <person name="Braus G."/>
            <person name="Coutinho P."/>
            <person name="von Dohren H."/>
            <person name="Doonan J."/>
            <person name="Driessen A.J."/>
            <person name="Durek P."/>
            <person name="Espeso E."/>
            <person name="Fekete E."/>
            <person name="Flipphi M."/>
            <person name="Estrada C.G."/>
            <person name="Geysens S."/>
            <person name="Goldman G."/>
            <person name="de Groot P.W."/>
            <person name="Hansen K."/>
            <person name="Harris S.D."/>
            <person name="Heinekamp T."/>
            <person name="Helmstaedt K."/>
            <person name="Henrissat B."/>
            <person name="Hofmann G."/>
            <person name="Homan T."/>
            <person name="Horio T."/>
            <person name="Horiuchi H."/>
            <person name="James S."/>
            <person name="Jones M."/>
            <person name="Karaffa L."/>
            <person name="Karanyi Z."/>
            <person name="Kato M."/>
            <person name="Keller N."/>
            <person name="Kelly D.E."/>
            <person name="Kiel J.A."/>
            <person name="Kim J.M."/>
            <person name="van der Klei I.J."/>
            <person name="Klis F.M."/>
            <person name="Kovalchuk A."/>
            <person name="Krasevec N."/>
            <person name="Kubicek C.P."/>
            <person name="Liu B."/>
            <person name="Maccabe A."/>
            <person name="Meyer V."/>
            <person name="Mirabito P."/>
            <person name="Miskei M."/>
            <person name="Mos M."/>
            <person name="Mullins J."/>
            <person name="Nelson D.R."/>
            <person name="Nielsen J."/>
            <person name="Oakley B.R."/>
            <person name="Osmani S.A."/>
            <person name="Pakula T."/>
            <person name="Paszewski A."/>
            <person name="Paulsen I."/>
            <person name="Pilsyk S."/>
            <person name="Pocsi I."/>
            <person name="Punt P.J."/>
            <person name="Ram A.F."/>
            <person name="Ren Q."/>
            <person name="Robellet X."/>
            <person name="Robson G."/>
            <person name="Seiboth B."/>
            <person name="van Solingen P."/>
            <person name="Specht T."/>
            <person name="Sun J."/>
            <person name="Taheri-Talesh N."/>
            <person name="Takeshita N."/>
            <person name="Ussery D."/>
            <person name="vanKuyk P.A."/>
            <person name="Visser H."/>
            <person name="van de Vondervoort P.J."/>
            <person name="de Vries R.P."/>
            <person name="Walton J."/>
            <person name="Xiang X."/>
            <person name="Xiong Y."/>
            <person name="Zeng A.P."/>
            <person name="Brandt B.W."/>
            <person name="Cornell M.J."/>
            <person name="van den Hondel C.A."/>
            <person name="Visser J."/>
            <person name="Oliver S.G."/>
            <person name="Turner G."/>
        </authorList>
    </citation>
    <scope>GENOME REANNOTATION</scope>
    <source>
        <strain evidence="3">FGSC A4 / ATCC 38163 / CBS 112.46 / NRRL 194 / M139</strain>
    </source>
</reference>
<dbReference type="VEuPathDB" id="FungiDB:AN6479"/>
<accession>C8V045</accession>
<protein>
    <submittedName>
        <fullName evidence="2">Uncharacterized protein</fullName>
    </submittedName>
</protein>
<dbReference type="AlphaFoldDB" id="Q5AZ01"/>
<gene>
    <name evidence="2" type="ORF">ANIA_06479</name>
</gene>
<reference evidence="3" key="1">
    <citation type="journal article" date="2005" name="Nature">
        <title>Sequencing of Aspergillus nidulans and comparative analysis with A. fumigatus and A. oryzae.</title>
        <authorList>
            <person name="Galagan J.E."/>
            <person name="Calvo S.E."/>
            <person name="Cuomo C."/>
            <person name="Ma L.J."/>
            <person name="Wortman J.R."/>
            <person name="Batzoglou S."/>
            <person name="Lee S.I."/>
            <person name="Basturkmen M."/>
            <person name="Spevak C.C."/>
            <person name="Clutterbuck J."/>
            <person name="Kapitonov V."/>
            <person name="Jurka J."/>
            <person name="Scazzocchio C."/>
            <person name="Farman M."/>
            <person name="Butler J."/>
            <person name="Purcell S."/>
            <person name="Harris S."/>
            <person name="Braus G.H."/>
            <person name="Draht O."/>
            <person name="Busch S."/>
            <person name="D'Enfert C."/>
            <person name="Bouchier C."/>
            <person name="Goldman G.H."/>
            <person name="Bell-Pedersen D."/>
            <person name="Griffiths-Jones S."/>
            <person name="Doonan J.H."/>
            <person name="Yu J."/>
            <person name="Vienken K."/>
            <person name="Pain A."/>
            <person name="Freitag M."/>
            <person name="Selker E.U."/>
            <person name="Archer D.B."/>
            <person name="Penalva M.A."/>
            <person name="Oakley B.R."/>
            <person name="Momany M."/>
            <person name="Tanaka T."/>
            <person name="Kumagai T."/>
            <person name="Asai K."/>
            <person name="Machida M."/>
            <person name="Nierman W.C."/>
            <person name="Denning D.W."/>
            <person name="Caddick M."/>
            <person name="Hynes M."/>
            <person name="Paoletti M."/>
            <person name="Fischer R."/>
            <person name="Miller B."/>
            <person name="Dyer P."/>
            <person name="Sachs M.S."/>
            <person name="Osmani S.A."/>
            <person name="Birren B.W."/>
        </authorList>
    </citation>
    <scope>NUCLEOTIDE SEQUENCE [LARGE SCALE GENOMIC DNA]</scope>
    <source>
        <strain evidence="3">FGSC A4 / ATCC 38163 / CBS 112.46 / NRRL 194 / M139</strain>
    </source>
</reference>
<evidence type="ECO:0000256" key="1">
    <source>
        <dbReference type="SAM" id="MobiDB-lite"/>
    </source>
</evidence>
<dbReference type="HOGENOM" id="CLU_439420_0_0_1"/>
<evidence type="ECO:0000313" key="3">
    <source>
        <dbReference type="Proteomes" id="UP000000560"/>
    </source>
</evidence>
<dbReference type="GeneID" id="2871377"/>
<feature type="compositionally biased region" description="Basic and acidic residues" evidence="1">
    <location>
        <begin position="520"/>
        <end position="530"/>
    </location>
</feature>
<dbReference type="EMBL" id="BN001301">
    <property type="protein sequence ID" value="CBF69373.1"/>
    <property type="molecule type" value="Genomic_DNA"/>
</dbReference>
<dbReference type="RefSeq" id="XP_664083.1">
    <property type="nucleotide sequence ID" value="XM_658991.1"/>
</dbReference>
<accession>Q5AZ01</accession>
<feature type="region of interest" description="Disordered" evidence="1">
    <location>
        <begin position="504"/>
        <end position="535"/>
    </location>
</feature>
<feature type="region of interest" description="Disordered" evidence="1">
    <location>
        <begin position="353"/>
        <end position="393"/>
    </location>
</feature>
<name>Q5AZ01_EMENI</name>
<dbReference type="Proteomes" id="UP000000560">
    <property type="component" value="Chromosome I"/>
</dbReference>
<feature type="compositionally biased region" description="Low complexity" evidence="1">
    <location>
        <begin position="371"/>
        <end position="383"/>
    </location>
</feature>
<dbReference type="OrthoDB" id="4508904at2759"/>
<dbReference type="InParanoid" id="Q5AZ01"/>
<sequence length="622" mass="70226">MSPQCPVPRYLNQNQDSKIELVVPGDYPGNSPKESLISVEATARLPLPENDPSGSVDELPGLLLGVKSIDTTTKIEPPEQLRLLHVSNNDYGMEFSAFLGRALEAYGLTEPHTQKTIFKFFDRFLELSEQSAFRGGRFSPVPASTKVRLPARNGSKEEEVRVTFIAIPYFLLHDAQRPPQRAIMSRNKVHWVQPLVQSGYHLDSSMMREDQQAIRRLYRHIKQVIHVPQLWVLSIGHNFVATCAPTPLFDGQRSPSASPCIALRAIGEQTAFPPTVRITTPWGFVFCLELRKCGVWSGFLYQVQVMLSSVAPENTSIDTRNWVYSLEVDGSTIDARRWRSLWEAHGDNNPLLAIIASPPPEHIPRRKEPTEPTTSPSSLSAETPEPRYPSGISDTLKKLDERMREHRERRSRTIATTQSKYAGDDDADGLRNPFSRRFPSSVKHRVRRYRSAGFRNYDNDHPYQYIDPYYFPPQFVLDAIRNQFKAEKEDGESHGLAQGASGAVGVAQADGPGPGAQSATKRDKKQEQEKPLPVFKWSIGKKASEEASSNSDEAESTRRMESLLAYIHRHMLFHTNNKKSSSYFPQTTKASTKVLNRTYNAIPLKTRSIVDSQLLHLRDTYT</sequence>
<keyword evidence="3" id="KW-1185">Reference proteome</keyword>
<proteinExistence type="predicted"/>
<evidence type="ECO:0000313" key="2">
    <source>
        <dbReference type="EMBL" id="CBF69373.1"/>
    </source>
</evidence>
<dbReference type="KEGG" id="ani:ANIA_06479"/>
<organism evidence="2 3">
    <name type="scientific">Emericella nidulans (strain FGSC A4 / ATCC 38163 / CBS 112.46 / NRRL 194 / M139)</name>
    <name type="common">Aspergillus nidulans</name>
    <dbReference type="NCBI Taxonomy" id="227321"/>
    <lineage>
        <taxon>Eukaryota</taxon>
        <taxon>Fungi</taxon>
        <taxon>Dikarya</taxon>
        <taxon>Ascomycota</taxon>
        <taxon>Pezizomycotina</taxon>
        <taxon>Eurotiomycetes</taxon>
        <taxon>Eurotiomycetidae</taxon>
        <taxon>Eurotiales</taxon>
        <taxon>Aspergillaceae</taxon>
        <taxon>Aspergillus</taxon>
        <taxon>Aspergillus subgen. Nidulantes</taxon>
    </lineage>
</organism>